<gene>
    <name evidence="1" type="ORF">BCR44DRAFT_33556</name>
</gene>
<evidence type="ECO:0000313" key="1">
    <source>
        <dbReference type="EMBL" id="ORZ34729.1"/>
    </source>
</evidence>
<evidence type="ECO:0000313" key="2">
    <source>
        <dbReference type="Proteomes" id="UP000193411"/>
    </source>
</evidence>
<sequence length="118" mass="13025">MYLRLPAGLYGSAPTSLIFIAFVWGNSSYDVHTFPSLHKNTTSLWLFFNETFKRKADGQQFVEKKAVAPRRMPASGLVFDCRHLRGGLALMVTDSSSDTFCLPLVAACVVMELCDADG</sequence>
<reference evidence="1 2" key="1">
    <citation type="submission" date="2016-07" db="EMBL/GenBank/DDBJ databases">
        <title>Pervasive Adenine N6-methylation of Active Genes in Fungi.</title>
        <authorList>
            <consortium name="DOE Joint Genome Institute"/>
            <person name="Mondo S.J."/>
            <person name="Dannebaum R.O."/>
            <person name="Kuo R.C."/>
            <person name="Labutti K."/>
            <person name="Haridas S."/>
            <person name="Kuo A."/>
            <person name="Salamov A."/>
            <person name="Ahrendt S.R."/>
            <person name="Lipzen A."/>
            <person name="Sullivan W."/>
            <person name="Andreopoulos W.B."/>
            <person name="Clum A."/>
            <person name="Lindquist E."/>
            <person name="Daum C."/>
            <person name="Ramamoorthy G.K."/>
            <person name="Gryganskyi A."/>
            <person name="Culley D."/>
            <person name="Magnuson J.K."/>
            <person name="James T.Y."/>
            <person name="O'Malley M.A."/>
            <person name="Stajich J.E."/>
            <person name="Spatafora J.W."/>
            <person name="Visel A."/>
            <person name="Grigoriev I.V."/>
        </authorList>
    </citation>
    <scope>NUCLEOTIDE SEQUENCE [LARGE SCALE GENOMIC DNA]</scope>
    <source>
        <strain evidence="1 2">PL171</strain>
    </source>
</reference>
<keyword evidence="2" id="KW-1185">Reference proteome</keyword>
<organism evidence="1 2">
    <name type="scientific">Catenaria anguillulae PL171</name>
    <dbReference type="NCBI Taxonomy" id="765915"/>
    <lineage>
        <taxon>Eukaryota</taxon>
        <taxon>Fungi</taxon>
        <taxon>Fungi incertae sedis</taxon>
        <taxon>Blastocladiomycota</taxon>
        <taxon>Blastocladiomycetes</taxon>
        <taxon>Blastocladiales</taxon>
        <taxon>Catenariaceae</taxon>
        <taxon>Catenaria</taxon>
    </lineage>
</organism>
<dbReference type="AlphaFoldDB" id="A0A1Y2HJK2"/>
<comment type="caution">
    <text evidence="1">The sequence shown here is derived from an EMBL/GenBank/DDBJ whole genome shotgun (WGS) entry which is preliminary data.</text>
</comment>
<proteinExistence type="predicted"/>
<name>A0A1Y2HJK2_9FUNG</name>
<protein>
    <submittedName>
        <fullName evidence="1">Uncharacterized protein</fullName>
    </submittedName>
</protein>
<dbReference type="EMBL" id="MCFL01000026">
    <property type="protein sequence ID" value="ORZ34729.1"/>
    <property type="molecule type" value="Genomic_DNA"/>
</dbReference>
<dbReference type="Proteomes" id="UP000193411">
    <property type="component" value="Unassembled WGS sequence"/>
</dbReference>
<accession>A0A1Y2HJK2</accession>